<keyword evidence="10" id="KW-1185">Reference proteome</keyword>
<feature type="transmembrane region" description="Helical" evidence="8">
    <location>
        <begin position="522"/>
        <end position="542"/>
    </location>
</feature>
<keyword evidence="7 8" id="KW-0472">Membrane</keyword>
<keyword evidence="6 8" id="KW-1133">Transmembrane helix</keyword>
<feature type="transmembrane region" description="Helical" evidence="8">
    <location>
        <begin position="957"/>
        <end position="979"/>
    </location>
</feature>
<feature type="transmembrane region" description="Helical" evidence="8">
    <location>
        <begin position="985"/>
        <end position="1008"/>
    </location>
</feature>
<feature type="transmembrane region" description="Helical" evidence="8">
    <location>
        <begin position="914"/>
        <end position="936"/>
    </location>
</feature>
<gene>
    <name evidence="9" type="ORF">ACFONP_06780</name>
</gene>
<dbReference type="Gene3D" id="3.30.70.1430">
    <property type="entry name" value="Multidrug efflux transporter AcrB pore domain"/>
    <property type="match status" value="2"/>
</dbReference>
<evidence type="ECO:0000256" key="8">
    <source>
        <dbReference type="SAM" id="Phobius"/>
    </source>
</evidence>
<keyword evidence="5 8" id="KW-0812">Transmembrane</keyword>
<feature type="transmembrane region" description="Helical" evidence="8">
    <location>
        <begin position="333"/>
        <end position="354"/>
    </location>
</feature>
<feature type="transmembrane region" description="Helical" evidence="8">
    <location>
        <begin position="387"/>
        <end position="412"/>
    </location>
</feature>
<dbReference type="Pfam" id="PF00873">
    <property type="entry name" value="ACR_tran"/>
    <property type="match status" value="1"/>
</dbReference>
<evidence type="ECO:0000313" key="10">
    <source>
        <dbReference type="Proteomes" id="UP001595607"/>
    </source>
</evidence>
<dbReference type="Gene3D" id="1.20.1640.10">
    <property type="entry name" value="Multidrug efflux transporter AcrB transmembrane domain"/>
    <property type="match status" value="2"/>
</dbReference>
<dbReference type="EMBL" id="JBHRVA010000002">
    <property type="protein sequence ID" value="MFC3302433.1"/>
    <property type="molecule type" value="Genomic_DNA"/>
</dbReference>
<feature type="transmembrane region" description="Helical" evidence="8">
    <location>
        <begin position="361"/>
        <end position="381"/>
    </location>
</feature>
<evidence type="ECO:0000256" key="1">
    <source>
        <dbReference type="ARBA" id="ARBA00004651"/>
    </source>
</evidence>
<comment type="subcellular location">
    <subcellularLocation>
        <location evidence="1">Cell membrane</location>
        <topology evidence="1">Multi-pass membrane protein</topology>
    </subcellularLocation>
</comment>
<feature type="transmembrane region" description="Helical" evidence="8">
    <location>
        <begin position="856"/>
        <end position="875"/>
    </location>
</feature>
<dbReference type="Gene3D" id="3.30.70.1440">
    <property type="entry name" value="Multidrug efflux transporter AcrB pore domain"/>
    <property type="match status" value="1"/>
</dbReference>
<evidence type="ECO:0000256" key="2">
    <source>
        <dbReference type="ARBA" id="ARBA00010942"/>
    </source>
</evidence>
<dbReference type="InterPro" id="IPR001036">
    <property type="entry name" value="Acrflvin-R"/>
</dbReference>
<keyword evidence="3" id="KW-0813">Transport</keyword>
<evidence type="ECO:0000256" key="7">
    <source>
        <dbReference type="ARBA" id="ARBA00023136"/>
    </source>
</evidence>
<evidence type="ECO:0000256" key="3">
    <source>
        <dbReference type="ARBA" id="ARBA00022448"/>
    </source>
</evidence>
<dbReference type="SUPFAM" id="SSF82714">
    <property type="entry name" value="Multidrug efflux transporter AcrB TolC docking domain, DN and DC subdomains"/>
    <property type="match status" value="2"/>
</dbReference>
<dbReference type="SUPFAM" id="SSF82866">
    <property type="entry name" value="Multidrug efflux transporter AcrB transmembrane domain"/>
    <property type="match status" value="2"/>
</dbReference>
<dbReference type="PANTHER" id="PTHR32063:SF68">
    <property type="entry name" value="PROBALE CATION EFFLUX SYSTEM PROTEIN"/>
    <property type="match status" value="1"/>
</dbReference>
<protein>
    <submittedName>
        <fullName evidence="9">Efflux RND transporter permease subunit</fullName>
    </submittedName>
</protein>
<feature type="transmembrane region" description="Helical" evidence="8">
    <location>
        <begin position="882"/>
        <end position="902"/>
    </location>
</feature>
<dbReference type="PANTHER" id="PTHR32063">
    <property type="match status" value="1"/>
</dbReference>
<evidence type="ECO:0000256" key="5">
    <source>
        <dbReference type="ARBA" id="ARBA00022692"/>
    </source>
</evidence>
<comment type="similarity">
    <text evidence="2">Belongs to the resistance-nodulation-cell division (RND) (TC 2.A.6) family.</text>
</comment>
<dbReference type="Gene3D" id="3.30.2090.10">
    <property type="entry name" value="Multidrug efflux transporter AcrB TolC docking domain, DN and DC subdomains"/>
    <property type="match status" value="2"/>
</dbReference>
<keyword evidence="4" id="KW-1003">Cell membrane</keyword>
<feature type="transmembrane region" description="Helical" evidence="8">
    <location>
        <begin position="465"/>
        <end position="492"/>
    </location>
</feature>
<dbReference type="PRINTS" id="PR00702">
    <property type="entry name" value="ACRIFLAVINRP"/>
</dbReference>
<dbReference type="SUPFAM" id="SSF82693">
    <property type="entry name" value="Multidrug efflux transporter AcrB pore domain, PN1, PN2, PC1 and PC2 subdomains"/>
    <property type="match status" value="2"/>
</dbReference>
<dbReference type="Proteomes" id="UP001595607">
    <property type="component" value="Unassembled WGS sequence"/>
</dbReference>
<comment type="caution">
    <text evidence="9">The sequence shown here is derived from an EMBL/GenBank/DDBJ whole genome shotgun (WGS) entry which is preliminary data.</text>
</comment>
<dbReference type="RefSeq" id="WP_189570684.1">
    <property type="nucleotide sequence ID" value="NZ_BMXU01000001.1"/>
</dbReference>
<accession>A0ABV7MAP0</accession>
<sequence>MLQRLIAFSLAQRAFVVAMALGLAVAGTWAALRLPIDAFPEIAPPQVKIIMKAPGMTPAEVEARVVRALERELLGIPGQDVMRARTKYAIADITIDFRPGTDIYWARQQVAERVNAVTPQLPTTVEGGMAPISTALSELFMFTIDGDGASLEERRSLLDWVIRPALRTVPGVADVNALGGRVRAVEIRPDDAAMMAAGVSLEDLRNAVTSNNSNDGAGRVSSGEESLIVRSVGALQSPATFERLVVRNTDQGPVRLGDVARVSHSSLTRYGSVTHNGEGETVEGIVVALRGADARRVVSGVEERLAELAPSLPEGVSINVFYNRSDLIEKATGTVLVALVIASVLVIALLGLFLNDLRASLVVTLVMPLSAFATFLLMQVFGMSANLMSLGGLAIAIGMIVDSAIVVTENAVERLKQGSVTRLHAIFNAASDVAAPTLAGTLIICLVFSPLLTLEGLEGKLFAPVAATIIFALGSAVLLAIIVIPVLASFVLQPGKGREAALMQWLTPRYGMLLERVLERPVMIYGIAGVSTVLAALAYLGVGKTFMPTMNEGTIVMQAASLPSISLEQSEDDDLMLQRALLEAVPEVEQIISRVGSDEIGLDPMGLNESDMFFKLAPRGSWRGPDTDWLVGEMRSVMSNYPGIETSFTQPIEMRVSEMLTGSRGDVTLKIFGADPDQLAALATRAEQLLAGVRGAAEVFTTSDDLAEYVTVTVDHAKAGQLGLDTRLIQDKLRATIEGSRLDEVIEPGRRTPVILRTGLDGTADALKAIRITLPDGRSVPLEDVASIGYEEGLASTIRENASRYAAIQAFVSGRDLVGFVSDARQAITASLELPPGYRLEWGGEFENQQRASRRLGLMVPVALLLIFAVLFITLRSLRQAMLILFNIPFALVGGILALWISGQYLSVPASMGFIALLGIAVLNGLVLVSCFNDLLASGHGIAETVKIGARRRLRPVLMTATTGAFGLLPLLFATGPGAEIQKPLAIVVIGGLTSSTFLTLFLLPALFKRFGLGSTAPDELERELQWQNPYAS</sequence>
<evidence type="ECO:0000256" key="6">
    <source>
        <dbReference type="ARBA" id="ARBA00022989"/>
    </source>
</evidence>
<organism evidence="9 10">
    <name type="scientific">Parvularcula lutaonensis</name>
    <dbReference type="NCBI Taxonomy" id="491923"/>
    <lineage>
        <taxon>Bacteria</taxon>
        <taxon>Pseudomonadati</taxon>
        <taxon>Pseudomonadota</taxon>
        <taxon>Alphaproteobacteria</taxon>
        <taxon>Parvularculales</taxon>
        <taxon>Parvularculaceae</taxon>
        <taxon>Parvularcula</taxon>
    </lineage>
</organism>
<proteinExistence type="inferred from homology"/>
<evidence type="ECO:0000256" key="4">
    <source>
        <dbReference type="ARBA" id="ARBA00022475"/>
    </source>
</evidence>
<reference evidence="10" key="1">
    <citation type="journal article" date="2019" name="Int. J. Syst. Evol. Microbiol.">
        <title>The Global Catalogue of Microorganisms (GCM) 10K type strain sequencing project: providing services to taxonomists for standard genome sequencing and annotation.</title>
        <authorList>
            <consortium name="The Broad Institute Genomics Platform"/>
            <consortium name="The Broad Institute Genome Sequencing Center for Infectious Disease"/>
            <person name="Wu L."/>
            <person name="Ma J."/>
        </authorList>
    </citation>
    <scope>NUCLEOTIDE SEQUENCE [LARGE SCALE GENOMIC DNA]</scope>
    <source>
        <strain evidence="10">KCTC 22245</strain>
    </source>
</reference>
<evidence type="ECO:0000313" key="9">
    <source>
        <dbReference type="EMBL" id="MFC3302433.1"/>
    </source>
</evidence>
<name>A0ABV7MAP0_9PROT</name>
<dbReference type="InterPro" id="IPR027463">
    <property type="entry name" value="AcrB_DN_DC_subdom"/>
</dbReference>
<feature type="transmembrane region" description="Helical" evidence="8">
    <location>
        <begin position="433"/>
        <end position="453"/>
    </location>
</feature>
<dbReference type="InterPro" id="IPR004763">
    <property type="entry name" value="CusA-like"/>
</dbReference>
<dbReference type="NCBIfam" id="TIGR00914">
    <property type="entry name" value="2A0601"/>
    <property type="match status" value="1"/>
</dbReference>
<dbReference type="Gene3D" id="3.30.70.1320">
    <property type="entry name" value="Multidrug efflux transporter AcrB pore domain like"/>
    <property type="match status" value="1"/>
</dbReference>